<sequence length="509" mass="54268">MLNRRRLLALGAAAGGAGAAAALLPKGTAPAGAVAAPAPVATPQAAGGGAAAGHVGHSVPSGFAKAAGPAVKPATTPFTVPMPLAPELRPVRSTAAFDRYELSVKQADVEILPGQKTPMWTYGGGFLGPVIRARSGRATQVAFRNELPLATNVHLHGSHVDAANDGYPMELIEPGQTRTYTYPNTQQGALLWYHAHSHGTDPEHVYRGQHGFYIVEDPAEAALNLPCGAFDVPIMLRDALFDASNNLVFGGNPADRNVALVNGKPQPYFQVAARKYRFRIVNTATERVFRLSLAGAKIVQIGTDGGLLPAPVEKAELKFSSGERVDVVVDFSQVPFGTGIVLTDATFGPMLRFDVVRRAADTSRVPARLRRLEVLPPATVTREVAIGTDFSQGGPIPVGTINGRPFDHDRIDMTVKRGSTELWNISNADGAYGFTHNFHIHLVQFQVVSRNGGPPAPEDAGLKDTILLPPGDVVQAKVHFTDYLGKYVYHCHFLEHAAIGMMGQMEIVD</sequence>
<dbReference type="Proteomes" id="UP000198878">
    <property type="component" value="Unassembled WGS sequence"/>
</dbReference>
<reference evidence="15" key="1">
    <citation type="submission" date="2016-10" db="EMBL/GenBank/DDBJ databases">
        <authorList>
            <person name="Varghese N."/>
            <person name="Submissions S."/>
        </authorList>
    </citation>
    <scope>NUCLEOTIDE SEQUENCE [LARGE SCALE GENOMIC DNA]</scope>
    <source>
        <strain evidence="15">DSM 44654</strain>
    </source>
</reference>
<dbReference type="InterPro" id="IPR011707">
    <property type="entry name" value="Cu-oxidase-like_N"/>
</dbReference>
<dbReference type="AlphaFoldDB" id="A0A1H5R5F2"/>
<keyword evidence="14" id="KW-0946">Virion</keyword>
<dbReference type="CDD" id="cd13890">
    <property type="entry name" value="CuRO_3_CueO_FtsP"/>
    <property type="match status" value="1"/>
</dbReference>
<evidence type="ECO:0000256" key="8">
    <source>
        <dbReference type="ARBA" id="ARBA00043090"/>
    </source>
</evidence>
<dbReference type="Pfam" id="PF07732">
    <property type="entry name" value="Cu-oxidase_3"/>
    <property type="match status" value="1"/>
</dbReference>
<proteinExistence type="inferred from homology"/>
<feature type="domain" description="Plastocyanin-like" evidence="12">
    <location>
        <begin position="396"/>
        <end position="506"/>
    </location>
</feature>
<dbReference type="STRING" id="218821.SAMN05421837_106699"/>
<name>A0A1H5R5F2_9PSEU</name>
<dbReference type="PANTHER" id="PTHR48267">
    <property type="entry name" value="CUPREDOXIN SUPERFAMILY PROTEIN"/>
    <property type="match status" value="1"/>
</dbReference>
<dbReference type="Pfam" id="PF00394">
    <property type="entry name" value="Cu-oxidase"/>
    <property type="match status" value="1"/>
</dbReference>
<feature type="signal peptide" evidence="10">
    <location>
        <begin position="1"/>
        <end position="22"/>
    </location>
</feature>
<keyword evidence="4" id="KW-0560">Oxidoreductase</keyword>
<feature type="domain" description="Plastocyanin-like" evidence="13">
    <location>
        <begin position="104"/>
        <end position="219"/>
    </location>
</feature>
<dbReference type="GO" id="GO:0016491">
    <property type="term" value="F:oxidoreductase activity"/>
    <property type="evidence" value="ECO:0007669"/>
    <property type="project" value="UniProtKB-KW"/>
</dbReference>
<dbReference type="InterPro" id="IPR006311">
    <property type="entry name" value="TAT_signal"/>
</dbReference>
<dbReference type="InterPro" id="IPR001117">
    <property type="entry name" value="Cu-oxidase_2nd"/>
</dbReference>
<evidence type="ECO:0000259" key="12">
    <source>
        <dbReference type="Pfam" id="PF07731"/>
    </source>
</evidence>
<evidence type="ECO:0000256" key="1">
    <source>
        <dbReference type="ARBA" id="ARBA00010609"/>
    </source>
</evidence>
<evidence type="ECO:0000313" key="15">
    <source>
        <dbReference type="Proteomes" id="UP000198878"/>
    </source>
</evidence>
<dbReference type="PROSITE" id="PS00079">
    <property type="entry name" value="MULTICOPPER_OXIDASE1"/>
    <property type="match status" value="1"/>
</dbReference>
<evidence type="ECO:0000256" key="6">
    <source>
        <dbReference type="ARBA" id="ARBA00041027"/>
    </source>
</evidence>
<keyword evidence="15" id="KW-1185">Reference proteome</keyword>
<keyword evidence="14" id="KW-0132">Cell division</keyword>
<dbReference type="InterPro" id="IPR011706">
    <property type="entry name" value="Cu-oxidase_C"/>
</dbReference>
<dbReference type="PROSITE" id="PS00080">
    <property type="entry name" value="MULTICOPPER_OXIDASE2"/>
    <property type="match status" value="1"/>
</dbReference>
<evidence type="ECO:0000256" key="3">
    <source>
        <dbReference type="ARBA" id="ARBA00022723"/>
    </source>
</evidence>
<comment type="subunit">
    <text evidence="2">Monomer.</text>
</comment>
<evidence type="ECO:0000259" key="11">
    <source>
        <dbReference type="Pfam" id="PF00394"/>
    </source>
</evidence>
<keyword evidence="14" id="KW-0131">Cell cycle</keyword>
<dbReference type="Pfam" id="PF07731">
    <property type="entry name" value="Cu-oxidase_2"/>
    <property type="match status" value="1"/>
</dbReference>
<evidence type="ECO:0000256" key="9">
    <source>
        <dbReference type="ARBA" id="ARBA00048092"/>
    </source>
</evidence>
<accession>A0A1H5R5F2</accession>
<keyword evidence="3" id="KW-0479">Metal-binding</keyword>
<dbReference type="InterPro" id="IPR033138">
    <property type="entry name" value="Cu_oxidase_CS"/>
</dbReference>
<dbReference type="SUPFAM" id="SSF49503">
    <property type="entry name" value="Cupredoxins"/>
    <property type="match status" value="3"/>
</dbReference>
<organism evidence="14 15">
    <name type="scientific">Amycolatopsis pretoriensis</name>
    <dbReference type="NCBI Taxonomy" id="218821"/>
    <lineage>
        <taxon>Bacteria</taxon>
        <taxon>Bacillati</taxon>
        <taxon>Actinomycetota</taxon>
        <taxon>Actinomycetes</taxon>
        <taxon>Pseudonocardiales</taxon>
        <taxon>Pseudonocardiaceae</taxon>
        <taxon>Amycolatopsis</taxon>
    </lineage>
</organism>
<gene>
    <name evidence="14" type="ORF">SAMN05421837_106699</name>
</gene>
<feature type="chain" id="PRO_5039031896" description="Multicopper oxidase CueO" evidence="10">
    <location>
        <begin position="23"/>
        <end position="509"/>
    </location>
</feature>
<evidence type="ECO:0000256" key="7">
    <source>
        <dbReference type="ARBA" id="ARBA00042896"/>
    </source>
</evidence>
<dbReference type="GO" id="GO:0051301">
    <property type="term" value="P:cell division"/>
    <property type="evidence" value="ECO:0007669"/>
    <property type="project" value="UniProtKB-KW"/>
</dbReference>
<keyword evidence="10" id="KW-0732">Signal</keyword>
<dbReference type="InterPro" id="IPR002355">
    <property type="entry name" value="Cu_oxidase_Cu_BS"/>
</dbReference>
<dbReference type="OrthoDB" id="345021at2"/>
<feature type="domain" description="Plastocyanin-like" evidence="11">
    <location>
        <begin position="269"/>
        <end position="333"/>
    </location>
</feature>
<dbReference type="Gene3D" id="2.60.40.420">
    <property type="entry name" value="Cupredoxins - blue copper proteins"/>
    <property type="match status" value="3"/>
</dbReference>
<dbReference type="InterPro" id="IPR045087">
    <property type="entry name" value="Cu-oxidase_fam"/>
</dbReference>
<comment type="similarity">
    <text evidence="1">Belongs to the multicopper oxidase family.</text>
</comment>
<comment type="catalytic activity">
    <reaction evidence="9">
        <text>4 Cu(+) + O2 + 4 H(+) = 4 Cu(2+) + 2 H2O</text>
        <dbReference type="Rhea" id="RHEA:30083"/>
        <dbReference type="ChEBI" id="CHEBI:15377"/>
        <dbReference type="ChEBI" id="CHEBI:15378"/>
        <dbReference type="ChEBI" id="CHEBI:15379"/>
        <dbReference type="ChEBI" id="CHEBI:29036"/>
        <dbReference type="ChEBI" id="CHEBI:49552"/>
        <dbReference type="EC" id="1.16.3.4"/>
    </reaction>
    <physiologicalReaction direction="left-to-right" evidence="9">
        <dbReference type="Rhea" id="RHEA:30084"/>
    </physiologicalReaction>
</comment>
<protein>
    <recommendedName>
        <fullName evidence="6">Multicopper oxidase CueO</fullName>
        <ecNumber evidence="5">1.16.3.4</ecNumber>
    </recommendedName>
    <alternativeName>
        <fullName evidence="7">Copper efflux oxidase</fullName>
    </alternativeName>
    <alternativeName>
        <fullName evidence="8">Cuprous oxidase</fullName>
    </alternativeName>
</protein>
<dbReference type="EC" id="1.16.3.4" evidence="5"/>
<evidence type="ECO:0000259" key="13">
    <source>
        <dbReference type="Pfam" id="PF07732"/>
    </source>
</evidence>
<dbReference type="PANTHER" id="PTHR48267:SF1">
    <property type="entry name" value="BILIRUBIN OXIDASE"/>
    <property type="match status" value="1"/>
</dbReference>
<dbReference type="InterPro" id="IPR008972">
    <property type="entry name" value="Cupredoxin"/>
</dbReference>
<dbReference type="EMBL" id="FNUJ01000006">
    <property type="protein sequence ID" value="SEF33264.1"/>
    <property type="molecule type" value="Genomic_DNA"/>
</dbReference>
<dbReference type="RefSeq" id="WP_086671503.1">
    <property type="nucleotide sequence ID" value="NZ_FNUJ01000006.1"/>
</dbReference>
<evidence type="ECO:0000256" key="2">
    <source>
        <dbReference type="ARBA" id="ARBA00011245"/>
    </source>
</evidence>
<keyword evidence="14" id="KW-0167">Capsid protein</keyword>
<evidence type="ECO:0000256" key="4">
    <source>
        <dbReference type="ARBA" id="ARBA00023002"/>
    </source>
</evidence>
<evidence type="ECO:0000313" key="14">
    <source>
        <dbReference type="EMBL" id="SEF33264.1"/>
    </source>
</evidence>
<evidence type="ECO:0000256" key="10">
    <source>
        <dbReference type="SAM" id="SignalP"/>
    </source>
</evidence>
<dbReference type="PROSITE" id="PS51318">
    <property type="entry name" value="TAT"/>
    <property type="match status" value="1"/>
</dbReference>
<evidence type="ECO:0000256" key="5">
    <source>
        <dbReference type="ARBA" id="ARBA00038978"/>
    </source>
</evidence>
<dbReference type="GO" id="GO:0005507">
    <property type="term" value="F:copper ion binding"/>
    <property type="evidence" value="ECO:0007669"/>
    <property type="project" value="InterPro"/>
</dbReference>